<dbReference type="AlphaFoldDB" id="A0A5B7D330"/>
<protein>
    <submittedName>
        <fullName evidence="2">Uncharacterized protein</fullName>
    </submittedName>
</protein>
<feature type="region of interest" description="Disordered" evidence="1">
    <location>
        <begin position="1"/>
        <end position="24"/>
    </location>
</feature>
<evidence type="ECO:0000256" key="1">
    <source>
        <dbReference type="SAM" id="MobiDB-lite"/>
    </source>
</evidence>
<reference evidence="2 3" key="1">
    <citation type="submission" date="2019-05" db="EMBL/GenBank/DDBJ databases">
        <title>Another draft genome of Portunus trituberculatus and its Hox gene families provides insights of decapod evolution.</title>
        <authorList>
            <person name="Jeong J.-H."/>
            <person name="Song I."/>
            <person name="Kim S."/>
            <person name="Choi T."/>
            <person name="Kim D."/>
            <person name="Ryu S."/>
            <person name="Kim W."/>
        </authorList>
    </citation>
    <scope>NUCLEOTIDE SEQUENCE [LARGE SCALE GENOMIC DNA]</scope>
    <source>
        <tissue evidence="2">Muscle</tissue>
    </source>
</reference>
<dbReference type="EMBL" id="VSRR010000472">
    <property type="protein sequence ID" value="MPC16030.1"/>
    <property type="molecule type" value="Genomic_DNA"/>
</dbReference>
<proteinExistence type="predicted"/>
<evidence type="ECO:0000313" key="3">
    <source>
        <dbReference type="Proteomes" id="UP000324222"/>
    </source>
</evidence>
<gene>
    <name evidence="2" type="ORF">E2C01_008839</name>
</gene>
<organism evidence="2 3">
    <name type="scientific">Portunus trituberculatus</name>
    <name type="common">Swimming crab</name>
    <name type="synonym">Neptunus trituberculatus</name>
    <dbReference type="NCBI Taxonomy" id="210409"/>
    <lineage>
        <taxon>Eukaryota</taxon>
        <taxon>Metazoa</taxon>
        <taxon>Ecdysozoa</taxon>
        <taxon>Arthropoda</taxon>
        <taxon>Crustacea</taxon>
        <taxon>Multicrustacea</taxon>
        <taxon>Malacostraca</taxon>
        <taxon>Eumalacostraca</taxon>
        <taxon>Eucarida</taxon>
        <taxon>Decapoda</taxon>
        <taxon>Pleocyemata</taxon>
        <taxon>Brachyura</taxon>
        <taxon>Eubrachyura</taxon>
        <taxon>Portunoidea</taxon>
        <taxon>Portunidae</taxon>
        <taxon>Portuninae</taxon>
        <taxon>Portunus</taxon>
    </lineage>
</organism>
<keyword evidence="3" id="KW-1185">Reference proteome</keyword>
<dbReference type="Proteomes" id="UP000324222">
    <property type="component" value="Unassembled WGS sequence"/>
</dbReference>
<accession>A0A5B7D330</accession>
<name>A0A5B7D330_PORTR</name>
<sequence>MTPGLSNTHTTQTTADEQICGSPSITPDTQMHQKQFGALKVASTWLGVITSCQMPQRTAHHCNTAVLNKALCQTCIAATRTQDNSTITTCVKTPLLHFTVKFLKSTCKGAKQASQLTNLCPSLICQLHSSSYNSYHSYTTCSNEMTGVCCTSYKDKAALAYESLSTIWPNALLAWLTCPPSDHDKLPHRIWEVII</sequence>
<evidence type="ECO:0000313" key="2">
    <source>
        <dbReference type="EMBL" id="MPC16030.1"/>
    </source>
</evidence>
<comment type="caution">
    <text evidence="2">The sequence shown here is derived from an EMBL/GenBank/DDBJ whole genome shotgun (WGS) entry which is preliminary data.</text>
</comment>